<feature type="domain" description="PBP" evidence="3">
    <location>
        <begin position="60"/>
        <end position="283"/>
    </location>
</feature>
<gene>
    <name evidence="4" type="ORF">ACE1CA_31255</name>
</gene>
<keyword evidence="5" id="KW-1185">Reference proteome</keyword>
<evidence type="ECO:0000256" key="1">
    <source>
        <dbReference type="ARBA" id="ARBA00022729"/>
    </source>
</evidence>
<keyword evidence="1" id="KW-0732">Signal</keyword>
<comment type="caution">
    <text evidence="4">The sequence shown here is derived from an EMBL/GenBank/DDBJ whole genome shotgun (WGS) entry which is preliminary data.</text>
</comment>
<evidence type="ECO:0000313" key="4">
    <source>
        <dbReference type="EMBL" id="MFB2838991.1"/>
    </source>
</evidence>
<proteinExistence type="predicted"/>
<dbReference type="Pfam" id="PF12849">
    <property type="entry name" value="PBP_like_2"/>
    <property type="match status" value="1"/>
</dbReference>
<dbReference type="SUPFAM" id="SSF53850">
    <property type="entry name" value="Periplasmic binding protein-like II"/>
    <property type="match status" value="1"/>
</dbReference>
<name>A0ABV4WVU2_9CYAN</name>
<reference evidence="4 5" key="1">
    <citation type="submission" date="2024-09" db="EMBL/GenBank/DDBJ databases">
        <title>Floridaenema gen nov. (Aerosakkonemataceae, Aerosakkonematales ord. nov., Cyanobacteria) from benthic tropical and subtropical fresh waters, with the description of four new species.</title>
        <authorList>
            <person name="Moretto J.A."/>
            <person name="Berthold D.E."/>
            <person name="Lefler F.W."/>
            <person name="Huang I.-S."/>
            <person name="Laughinghouse H. IV."/>
        </authorList>
    </citation>
    <scope>NUCLEOTIDE SEQUENCE [LARGE SCALE GENOMIC DNA]</scope>
    <source>
        <strain evidence="4 5">BLCC-F167</strain>
    </source>
</reference>
<evidence type="ECO:0000313" key="5">
    <source>
        <dbReference type="Proteomes" id="UP001576780"/>
    </source>
</evidence>
<protein>
    <submittedName>
        <fullName evidence="4">DUF4912 domain-containing protein</fullName>
    </submittedName>
</protein>
<dbReference type="InterPro" id="IPR032585">
    <property type="entry name" value="DUF4912"/>
</dbReference>
<dbReference type="Gene3D" id="3.40.190.10">
    <property type="entry name" value="Periplasmic binding protein-like II"/>
    <property type="match status" value="2"/>
</dbReference>
<dbReference type="InterPro" id="IPR024370">
    <property type="entry name" value="PBP_domain"/>
</dbReference>
<dbReference type="EMBL" id="JBHFNT010000288">
    <property type="protein sequence ID" value="MFB2838991.1"/>
    <property type="molecule type" value="Genomic_DNA"/>
</dbReference>
<evidence type="ECO:0000256" key="2">
    <source>
        <dbReference type="SAM" id="MobiDB-lite"/>
    </source>
</evidence>
<dbReference type="PANTHER" id="PTHR30570:SF1">
    <property type="entry name" value="PHOSPHATE-BINDING PROTEIN PSTS"/>
    <property type="match status" value="1"/>
</dbReference>
<evidence type="ECO:0000259" key="3">
    <source>
        <dbReference type="Pfam" id="PF12849"/>
    </source>
</evidence>
<feature type="region of interest" description="Disordered" evidence="2">
    <location>
        <begin position="311"/>
        <end position="349"/>
    </location>
</feature>
<feature type="compositionally biased region" description="Low complexity" evidence="2">
    <location>
        <begin position="311"/>
        <end position="339"/>
    </location>
</feature>
<dbReference type="InterPro" id="IPR050811">
    <property type="entry name" value="Phosphate_ABC_transporter"/>
</dbReference>
<dbReference type="Pfam" id="PF16258">
    <property type="entry name" value="DUF4912"/>
    <property type="match status" value="5"/>
</dbReference>
<dbReference type="PANTHER" id="PTHR30570">
    <property type="entry name" value="PERIPLASMIC PHOSPHATE BINDING COMPONENT OF PHOSPHATE ABC TRANSPORTER"/>
    <property type="match status" value="1"/>
</dbReference>
<dbReference type="Proteomes" id="UP001576780">
    <property type="component" value="Unassembled WGS sequence"/>
</dbReference>
<accession>A0ABV4WVU2</accession>
<organism evidence="4 5">
    <name type="scientific">Floridaenema evergladense BLCC-F167</name>
    <dbReference type="NCBI Taxonomy" id="3153639"/>
    <lineage>
        <taxon>Bacteria</taxon>
        <taxon>Bacillati</taxon>
        <taxon>Cyanobacteriota</taxon>
        <taxon>Cyanophyceae</taxon>
        <taxon>Oscillatoriophycideae</taxon>
        <taxon>Aerosakkonematales</taxon>
        <taxon>Aerosakkonemataceae</taxon>
        <taxon>Floridanema</taxon>
        <taxon>Floridanema evergladense</taxon>
    </lineage>
</organism>
<dbReference type="RefSeq" id="WP_413281279.1">
    <property type="nucleotide sequence ID" value="NZ_JBHFNT010000288.1"/>
</dbReference>
<sequence length="1161" mass="126256">MSGKKQRPLAALAITLALANSATLISLAIAMRVVANSTTQTLLAQSSNNPSFPIPKELPPGKTLRVAGSTSMSKINEALEKNFKSKYPGTDIKFSYQGTNAALKALEEEKIDLAAIGRPLTKEEKAQGLVAVPITRNKIAIIVGRNNRFQKSITAQQFAKIYRGEISDWAQVGGKPGKIRIVDRPESSDTRQAFTTYTIFQKDSFKPSSNHKKVSRDSTEAVIKQLGRDGIGYAISDQVVNNPRVRIVSMHNVLPNSPRYPFSQPLLYVYKKSNVSPTILAFLGNATSSQNQPLVEASRISGAIGAIDGSTTAAPTTKTPTAVAPPVAVAPDASSPAATEPNAGAGAVADDESTDKILPWLWLLLLLPLLGGLFWWLFKGRGGAAPEVVVPPVVPAPIPRSRLVLASRNNREAYAYWEVPDRVKEEMRQKGGQKMKLRLYDVTGIDMDHQKPHSVEEFNCSEQQQDLHLPIAHLDRDYIAELGYLTSDNGWLSVVRSNHLRISSDQLAEADWEIPEAAIAAAAAGVGLAGGLIPQETPATPIIPESRLILVQTSPQEAEASWEISPEKLAELRELGGKKLTLCLYDITGGIDLDLQPAHSEWQHECEEQKTHLQIPIPLSDRDYIAEIGYMTDYGQWLKIARSSPVRITSEVLDSQIPATIDGLGVAAAAAGIGLANGVMASETPATPVIEESRLILVQTSPQEAEASWEISPEKLAELRELGGKKLTLCLYDITGDIDLDLQSAHSEWQHECEEQKTHLQIPIPLSDRDYIAEIGYMTDYGQWLKIARSSPVRITSEVSDSQIPATIDGLGVAAAAAGIGLAGGVMAPETPPTPVIPESRLILVQTNPQEAEADWEISETQKAEIQQAGKILLLRVYDITGIDFDRQPANSFQEYECDLNSTNLRVAIPHSVPNGTLCDRDFVAEVGYITDEGQWLKLARSASLQIVSPPKEVSIQSIDTTILPAKIPSSFIGDAVPVISDELSNVTTLTPNVVGDVSETAIALTGDANTNSAAVNGDIAAVAGVATSATTTSQSSEDNNRANGQPASKSECRIILVPLNACDAYAYWEVSEDYKIALQQKGGERFMLRVHDATDLDIDYQQPHNTQEYFCKETQQDKHVIVRVSDRDYIAEVGYYTNDGQWLRLIRSFHVRIPLKGKSK</sequence>